<name>A0A931DD50_9MICC</name>
<dbReference type="InterPro" id="IPR015943">
    <property type="entry name" value="WD40/YVTN_repeat-like_dom_sf"/>
</dbReference>
<keyword evidence="2" id="KW-1185">Reference proteome</keyword>
<dbReference type="Proteomes" id="UP000625033">
    <property type="component" value="Unassembled WGS sequence"/>
</dbReference>
<evidence type="ECO:0000313" key="1">
    <source>
        <dbReference type="EMBL" id="MBG6084653.1"/>
    </source>
</evidence>
<dbReference type="EMBL" id="JADOTZ010000001">
    <property type="protein sequence ID" value="MBG6084653.1"/>
    <property type="molecule type" value="Genomic_DNA"/>
</dbReference>
<reference evidence="1" key="1">
    <citation type="submission" date="2020-11" db="EMBL/GenBank/DDBJ databases">
        <title>Sequencing the genomes of 1000 actinobacteria strains.</title>
        <authorList>
            <person name="Klenk H.-P."/>
        </authorList>
    </citation>
    <scope>NUCLEOTIDE SEQUENCE</scope>
    <source>
        <strain evidence="1">DSM 26152</strain>
    </source>
</reference>
<dbReference type="SUPFAM" id="SSF110296">
    <property type="entry name" value="Oligoxyloglucan reducing end-specific cellobiohydrolase"/>
    <property type="match status" value="1"/>
</dbReference>
<dbReference type="InterPro" id="IPR052025">
    <property type="entry name" value="Xyloglucanase_GH74"/>
</dbReference>
<dbReference type="Gene3D" id="2.130.10.10">
    <property type="entry name" value="YVTN repeat-like/Quinoprotein amine dehydrogenase"/>
    <property type="match status" value="1"/>
</dbReference>
<sequence>MSTATAPAETMTLLAIGTKKGLWLASSEDRVNWTLSEPHFLVLEASSVAIDTRSGTPRVLAGLLDWHWGPTVVTSDDLGATWSDPEHGAITFPEDTGAALERVWHLRPDADARPGVVWAGAEPHSLWKSDDGGSSFQLNRGLWDHPQRQQWQPGGGGPCLHTVDPDPSSDQIHVAASAAGVYRSDDAGASWEPANRGIAAGFLPGEEPEFGQCVHRIARDAENPRRLYAQNHGGVYRSDNAGEHWESIAEGLPGDFGFTFMVHPRKGGTAWIVPMAADIDRIPAGARVSVYKTEDAGDTWTEHHDGLPDTDFNTILRDAHGVDDHPDSTGVYFGTRGGEVFASADEGLTFNRVAHRLPDVLSVRAAVVPKADLPLRSEKYVPQFPEE</sequence>
<dbReference type="AlphaFoldDB" id="A0A931DD50"/>
<accession>A0A931DD50</accession>
<gene>
    <name evidence="1" type="ORF">IW252_001420</name>
</gene>
<dbReference type="GO" id="GO:0010411">
    <property type="term" value="P:xyloglucan metabolic process"/>
    <property type="evidence" value="ECO:0007669"/>
    <property type="project" value="TreeGrafter"/>
</dbReference>
<organism evidence="1 2">
    <name type="scientific">Zhihengliuella flava</name>
    <dbReference type="NCBI Taxonomy" id="1285193"/>
    <lineage>
        <taxon>Bacteria</taxon>
        <taxon>Bacillati</taxon>
        <taxon>Actinomycetota</taxon>
        <taxon>Actinomycetes</taxon>
        <taxon>Micrococcales</taxon>
        <taxon>Micrococcaceae</taxon>
        <taxon>Zhihengliuella</taxon>
    </lineage>
</organism>
<dbReference type="RefSeq" id="WP_196835935.1">
    <property type="nucleotide sequence ID" value="NZ_JADOTZ010000001.1"/>
</dbReference>
<dbReference type="CDD" id="cd15482">
    <property type="entry name" value="Sialidase_non-viral"/>
    <property type="match status" value="1"/>
</dbReference>
<dbReference type="PANTHER" id="PTHR43739">
    <property type="entry name" value="XYLOGLUCANASE (EUROFUNG)"/>
    <property type="match status" value="1"/>
</dbReference>
<comment type="caution">
    <text evidence="1">The sequence shown here is derived from an EMBL/GenBank/DDBJ whole genome shotgun (WGS) entry which is preliminary data.</text>
</comment>
<dbReference type="PANTHER" id="PTHR43739:SF5">
    <property type="entry name" value="EXO-ALPHA-SIALIDASE"/>
    <property type="match status" value="1"/>
</dbReference>
<evidence type="ECO:0000313" key="2">
    <source>
        <dbReference type="Proteomes" id="UP000625033"/>
    </source>
</evidence>
<protein>
    <submittedName>
        <fullName evidence="1">Photosystem II stability/assembly factor-like uncharacterized protein</fullName>
    </submittedName>
</protein>
<proteinExistence type="predicted"/>